<dbReference type="GO" id="GO:0004930">
    <property type="term" value="F:G protein-coupled receptor activity"/>
    <property type="evidence" value="ECO:0007669"/>
    <property type="project" value="InterPro"/>
</dbReference>
<dbReference type="PANTHER" id="PTHR30483">
    <property type="entry name" value="LEUCINE-SPECIFIC-BINDING PROTEIN"/>
    <property type="match status" value="1"/>
</dbReference>
<dbReference type="SUPFAM" id="SSF53822">
    <property type="entry name" value="Periplasmic binding protein-like I"/>
    <property type="match status" value="1"/>
</dbReference>
<protein>
    <submittedName>
        <fullName evidence="10">ABC transporter substrate-binding protein</fullName>
    </submittedName>
</protein>
<dbReference type="PRINTS" id="PR00248">
    <property type="entry name" value="GPCRMGR"/>
</dbReference>
<evidence type="ECO:0000256" key="8">
    <source>
        <dbReference type="ARBA" id="ARBA00023180"/>
    </source>
</evidence>
<dbReference type="Gene3D" id="3.40.50.2300">
    <property type="match status" value="1"/>
</dbReference>
<accession>A0A7C6Z6D2</accession>
<dbReference type="GO" id="GO:0016020">
    <property type="term" value="C:membrane"/>
    <property type="evidence" value="ECO:0007669"/>
    <property type="project" value="UniProtKB-SubCell"/>
</dbReference>
<dbReference type="EMBL" id="DUTF01000349">
    <property type="protein sequence ID" value="HHY28221.1"/>
    <property type="molecule type" value="Genomic_DNA"/>
</dbReference>
<keyword evidence="3" id="KW-0812">Transmembrane</keyword>
<evidence type="ECO:0000256" key="5">
    <source>
        <dbReference type="ARBA" id="ARBA00022989"/>
    </source>
</evidence>
<evidence type="ECO:0000259" key="9">
    <source>
        <dbReference type="Pfam" id="PF13458"/>
    </source>
</evidence>
<comment type="subcellular location">
    <subcellularLocation>
        <location evidence="1">Membrane</location>
        <topology evidence="1">Multi-pass membrane protein</topology>
    </subcellularLocation>
</comment>
<reference evidence="10 11" key="1">
    <citation type="journal article" date="2020" name="Biotechnol. Biofuels">
        <title>New insights from the biogas microbiome by comprehensive genome-resolved metagenomics of nearly 1600 species originating from multiple anaerobic digesters.</title>
        <authorList>
            <person name="Campanaro S."/>
            <person name="Treu L."/>
            <person name="Rodriguez-R L.M."/>
            <person name="Kovalovszki A."/>
            <person name="Ziels R.M."/>
            <person name="Maus I."/>
            <person name="Zhu X."/>
            <person name="Kougias P.G."/>
            <person name="Basile A."/>
            <person name="Luo G."/>
            <person name="Schluter A."/>
            <person name="Konstantinidis K.T."/>
            <person name="Angelidaki I."/>
        </authorList>
    </citation>
    <scope>NUCLEOTIDE SEQUENCE [LARGE SCALE GENOMIC DNA]</scope>
    <source>
        <strain evidence="10">AS05jafATM_4</strain>
    </source>
</reference>
<keyword evidence="8" id="KW-0325">Glycoprotein</keyword>
<feature type="domain" description="Leucine-binding protein" evidence="9">
    <location>
        <begin position="3"/>
        <end position="148"/>
    </location>
</feature>
<evidence type="ECO:0000256" key="4">
    <source>
        <dbReference type="ARBA" id="ARBA00022729"/>
    </source>
</evidence>
<dbReference type="InterPro" id="IPR051010">
    <property type="entry name" value="BCAA_transport"/>
</dbReference>
<organism evidence="10 11">
    <name type="scientific">Desulfitobacterium dehalogenans</name>
    <dbReference type="NCBI Taxonomy" id="36854"/>
    <lineage>
        <taxon>Bacteria</taxon>
        <taxon>Bacillati</taxon>
        <taxon>Bacillota</taxon>
        <taxon>Clostridia</taxon>
        <taxon>Eubacteriales</taxon>
        <taxon>Desulfitobacteriaceae</taxon>
        <taxon>Desulfitobacterium</taxon>
    </lineage>
</organism>
<evidence type="ECO:0000313" key="11">
    <source>
        <dbReference type="Proteomes" id="UP000553059"/>
    </source>
</evidence>
<name>A0A7C6Z6D2_9FIRM</name>
<evidence type="ECO:0000256" key="7">
    <source>
        <dbReference type="ARBA" id="ARBA00023170"/>
    </source>
</evidence>
<dbReference type="Proteomes" id="UP000553059">
    <property type="component" value="Unassembled WGS sequence"/>
</dbReference>
<feature type="non-terminal residue" evidence="10">
    <location>
        <position position="151"/>
    </location>
</feature>
<comment type="caution">
    <text evidence="10">The sequence shown here is derived from an EMBL/GenBank/DDBJ whole genome shotgun (WGS) entry which is preliminary data.</text>
</comment>
<dbReference type="InterPro" id="IPR028081">
    <property type="entry name" value="Leu-bd"/>
</dbReference>
<evidence type="ECO:0000256" key="1">
    <source>
        <dbReference type="ARBA" id="ARBA00004141"/>
    </source>
</evidence>
<dbReference type="PANTHER" id="PTHR30483:SF38">
    <property type="entry name" value="BLR7848 PROTEIN"/>
    <property type="match status" value="1"/>
</dbReference>
<keyword evidence="5" id="KW-1133">Transmembrane helix</keyword>
<dbReference type="InterPro" id="IPR000337">
    <property type="entry name" value="GPCR_3"/>
</dbReference>
<dbReference type="Pfam" id="PF13458">
    <property type="entry name" value="Peripla_BP_6"/>
    <property type="match status" value="1"/>
</dbReference>
<evidence type="ECO:0000256" key="3">
    <source>
        <dbReference type="ARBA" id="ARBA00022692"/>
    </source>
</evidence>
<dbReference type="InterPro" id="IPR028082">
    <property type="entry name" value="Peripla_BP_I"/>
</dbReference>
<dbReference type="AlphaFoldDB" id="A0A7C6Z6D2"/>
<keyword evidence="7" id="KW-0675">Receptor</keyword>
<sequence>MLDITGPSSSLGIPERNTLQMLEEQVNAKGGVNGHKIRLVILDGKSSESESAIAMKRLVEQDKVLAVIGSSTSGPSMSMMPIAQERNVPMISTAASVAIVEPVAERKWVFKTPQSDTLMAQRIISYLKQKGISQVAFMAMNNTFGESGLVE</sequence>
<proteinExistence type="inferred from homology"/>
<keyword evidence="6" id="KW-0472">Membrane</keyword>
<comment type="similarity">
    <text evidence="2">Belongs to the leucine-binding protein family.</text>
</comment>
<evidence type="ECO:0000256" key="6">
    <source>
        <dbReference type="ARBA" id="ARBA00023136"/>
    </source>
</evidence>
<evidence type="ECO:0000313" key="10">
    <source>
        <dbReference type="EMBL" id="HHY28221.1"/>
    </source>
</evidence>
<gene>
    <name evidence="10" type="ORF">GX523_16030</name>
</gene>
<evidence type="ECO:0000256" key="2">
    <source>
        <dbReference type="ARBA" id="ARBA00010062"/>
    </source>
</evidence>
<keyword evidence="4" id="KW-0732">Signal</keyword>